<comment type="caution">
    <text evidence="1">The sequence shown here is derived from an EMBL/GenBank/DDBJ whole genome shotgun (WGS) entry which is preliminary data.</text>
</comment>
<reference evidence="1" key="1">
    <citation type="submission" date="2021-02" db="EMBL/GenBank/DDBJ databases">
        <authorList>
            <person name="Nowell W R."/>
        </authorList>
    </citation>
    <scope>NUCLEOTIDE SEQUENCE</scope>
</reference>
<evidence type="ECO:0000313" key="1">
    <source>
        <dbReference type="EMBL" id="CAF4743154.1"/>
    </source>
</evidence>
<protein>
    <submittedName>
        <fullName evidence="1">Uncharacterized protein</fullName>
    </submittedName>
</protein>
<dbReference type="AlphaFoldDB" id="A0A8S3B4K1"/>
<dbReference type="EMBL" id="CAJOBH010127901">
    <property type="protein sequence ID" value="CAF4743154.1"/>
    <property type="molecule type" value="Genomic_DNA"/>
</dbReference>
<accession>A0A8S3B4K1</accession>
<evidence type="ECO:0000313" key="2">
    <source>
        <dbReference type="Proteomes" id="UP000681967"/>
    </source>
</evidence>
<name>A0A8S3B4K1_9BILA</name>
<organism evidence="1 2">
    <name type="scientific">Rotaria magnacalcarata</name>
    <dbReference type="NCBI Taxonomy" id="392030"/>
    <lineage>
        <taxon>Eukaryota</taxon>
        <taxon>Metazoa</taxon>
        <taxon>Spiralia</taxon>
        <taxon>Gnathifera</taxon>
        <taxon>Rotifera</taxon>
        <taxon>Eurotatoria</taxon>
        <taxon>Bdelloidea</taxon>
        <taxon>Philodinida</taxon>
        <taxon>Philodinidae</taxon>
        <taxon>Rotaria</taxon>
    </lineage>
</organism>
<proteinExistence type="predicted"/>
<sequence length="43" mass="4691">YLTEACSHAFQCLYNNTAGATDAMGNFWKLVASTYKQSSNLLG</sequence>
<dbReference type="Gene3D" id="3.20.20.80">
    <property type="entry name" value="Glycosidases"/>
    <property type="match status" value="1"/>
</dbReference>
<feature type="non-terminal residue" evidence="1">
    <location>
        <position position="1"/>
    </location>
</feature>
<dbReference type="Proteomes" id="UP000681967">
    <property type="component" value="Unassembled WGS sequence"/>
</dbReference>
<gene>
    <name evidence="1" type="ORF">BYL167_LOCUS45781</name>
</gene>